<comment type="catalytic activity">
    <reaction evidence="3">
        <text>N-terminal N-formyl-L-methionyl-[peptide] + H2O = N-terminal L-methionyl-[peptide] + formate</text>
        <dbReference type="Rhea" id="RHEA:24420"/>
        <dbReference type="Rhea" id="RHEA-COMP:10639"/>
        <dbReference type="Rhea" id="RHEA-COMP:10640"/>
        <dbReference type="ChEBI" id="CHEBI:15377"/>
        <dbReference type="ChEBI" id="CHEBI:15740"/>
        <dbReference type="ChEBI" id="CHEBI:49298"/>
        <dbReference type="ChEBI" id="CHEBI:64731"/>
        <dbReference type="EC" id="3.5.1.88"/>
    </reaction>
</comment>
<dbReference type="PANTHER" id="PTHR10458:SF22">
    <property type="entry name" value="PEPTIDE DEFORMYLASE"/>
    <property type="match status" value="1"/>
</dbReference>
<dbReference type="CDD" id="cd00487">
    <property type="entry name" value="Pep_deformylase"/>
    <property type="match status" value="1"/>
</dbReference>
<dbReference type="PIRSF" id="PIRSF004749">
    <property type="entry name" value="Pep_def"/>
    <property type="match status" value="1"/>
</dbReference>
<accession>A0ABR7HID0</accession>
<feature type="binding site" evidence="3">
    <location>
        <position position="133"/>
    </location>
    <ligand>
        <name>Fe cation</name>
        <dbReference type="ChEBI" id="CHEBI:24875"/>
    </ligand>
</feature>
<dbReference type="PANTHER" id="PTHR10458">
    <property type="entry name" value="PEPTIDE DEFORMYLASE"/>
    <property type="match status" value="1"/>
</dbReference>
<evidence type="ECO:0000256" key="2">
    <source>
        <dbReference type="ARBA" id="ARBA00023004"/>
    </source>
</evidence>
<dbReference type="PRINTS" id="PR01576">
    <property type="entry name" value="PDEFORMYLASE"/>
</dbReference>
<dbReference type="Pfam" id="PF01327">
    <property type="entry name" value="Pep_deformylase"/>
    <property type="match status" value="1"/>
</dbReference>
<reference evidence="4 5" key="1">
    <citation type="submission" date="2020-08" db="EMBL/GenBank/DDBJ databases">
        <title>Genome public.</title>
        <authorList>
            <person name="Liu C."/>
            <person name="Sun Q."/>
        </authorList>
    </citation>
    <scope>NUCLEOTIDE SEQUENCE [LARGE SCALE GENOMIC DNA]</scope>
    <source>
        <strain evidence="4 5">NSJ-71</strain>
    </source>
</reference>
<dbReference type="EMBL" id="JACOPS010000001">
    <property type="protein sequence ID" value="MBC5727274.1"/>
    <property type="molecule type" value="Genomic_DNA"/>
</dbReference>
<keyword evidence="3" id="KW-0648">Protein biosynthesis</keyword>
<dbReference type="NCBIfam" id="NF001159">
    <property type="entry name" value="PRK00150.1-3"/>
    <property type="match status" value="1"/>
</dbReference>
<sequence length="161" mass="18024">MAIRQIVKEGDSVLTKHCREVVKFDDRLAQLIDDMTETLHDSGGVGLAAPQVGIIRRVVVIDVSKEQNQVIELVNPVIIESSGEQEGLEGCLSCPGEWGITKRPNYVKVKAFDRHGNEFTIDGEELLARAFCHELDHLEGILFKQKASKMLTPEEYEEMFG</sequence>
<feature type="binding site" evidence="3">
    <location>
        <position position="91"/>
    </location>
    <ligand>
        <name>Fe cation</name>
        <dbReference type="ChEBI" id="CHEBI:24875"/>
    </ligand>
</feature>
<dbReference type="Gene3D" id="3.90.45.10">
    <property type="entry name" value="Peptide deformylase"/>
    <property type="match status" value="1"/>
</dbReference>
<keyword evidence="2 3" id="KW-0408">Iron</keyword>
<dbReference type="InterPro" id="IPR036821">
    <property type="entry name" value="Peptide_deformylase_sf"/>
</dbReference>
<comment type="similarity">
    <text evidence="1 3">Belongs to the polypeptide deformylase family.</text>
</comment>
<evidence type="ECO:0000256" key="3">
    <source>
        <dbReference type="HAMAP-Rule" id="MF_00163"/>
    </source>
</evidence>
<dbReference type="Proteomes" id="UP000636755">
    <property type="component" value="Unassembled WGS sequence"/>
</dbReference>
<organism evidence="4 5">
    <name type="scientific">Ruminococcus intestinalis</name>
    <dbReference type="NCBI Taxonomy" id="2763066"/>
    <lineage>
        <taxon>Bacteria</taxon>
        <taxon>Bacillati</taxon>
        <taxon>Bacillota</taxon>
        <taxon>Clostridia</taxon>
        <taxon>Eubacteriales</taxon>
        <taxon>Oscillospiraceae</taxon>
        <taxon>Ruminococcus</taxon>
    </lineage>
</organism>
<feature type="binding site" evidence="3">
    <location>
        <position position="137"/>
    </location>
    <ligand>
        <name>Fe cation</name>
        <dbReference type="ChEBI" id="CHEBI:24875"/>
    </ligand>
</feature>
<dbReference type="SUPFAM" id="SSF56420">
    <property type="entry name" value="Peptide deformylase"/>
    <property type="match status" value="1"/>
</dbReference>
<name>A0ABR7HID0_9FIRM</name>
<dbReference type="RefSeq" id="WP_186934626.1">
    <property type="nucleotide sequence ID" value="NZ_JACOPS010000001.1"/>
</dbReference>
<comment type="cofactor">
    <cofactor evidence="3">
        <name>Fe(2+)</name>
        <dbReference type="ChEBI" id="CHEBI:29033"/>
    </cofactor>
    <text evidence="3">Binds 1 Fe(2+) ion.</text>
</comment>
<comment type="function">
    <text evidence="3">Removes the formyl group from the N-terminal Met of newly synthesized proteins. Requires at least a dipeptide for an efficient rate of reaction. N-terminal L-methionine is a prerequisite for activity but the enzyme has broad specificity at other positions.</text>
</comment>
<protein>
    <recommendedName>
        <fullName evidence="3">Peptide deformylase</fullName>
        <shortName evidence="3">PDF</shortName>
        <ecNumber evidence="3">3.5.1.88</ecNumber>
    </recommendedName>
    <alternativeName>
        <fullName evidence="3">Polypeptide deformylase</fullName>
    </alternativeName>
</protein>
<dbReference type="NCBIfam" id="TIGR00079">
    <property type="entry name" value="pept_deformyl"/>
    <property type="match status" value="1"/>
</dbReference>
<feature type="active site" evidence="3">
    <location>
        <position position="134"/>
    </location>
</feature>
<keyword evidence="3" id="KW-0479">Metal-binding</keyword>
<dbReference type="HAMAP" id="MF_00163">
    <property type="entry name" value="Pep_deformylase"/>
    <property type="match status" value="1"/>
</dbReference>
<keyword evidence="3 4" id="KW-0378">Hydrolase</keyword>
<evidence type="ECO:0000313" key="5">
    <source>
        <dbReference type="Proteomes" id="UP000636755"/>
    </source>
</evidence>
<dbReference type="InterPro" id="IPR023635">
    <property type="entry name" value="Peptide_deformylase"/>
</dbReference>
<evidence type="ECO:0000313" key="4">
    <source>
        <dbReference type="EMBL" id="MBC5727274.1"/>
    </source>
</evidence>
<keyword evidence="5" id="KW-1185">Reference proteome</keyword>
<dbReference type="EC" id="3.5.1.88" evidence="3"/>
<comment type="caution">
    <text evidence="4">The sequence shown here is derived from an EMBL/GenBank/DDBJ whole genome shotgun (WGS) entry which is preliminary data.</text>
</comment>
<dbReference type="GO" id="GO:0042586">
    <property type="term" value="F:peptide deformylase activity"/>
    <property type="evidence" value="ECO:0007669"/>
    <property type="project" value="UniProtKB-EC"/>
</dbReference>
<gene>
    <name evidence="3 4" type="primary">def</name>
    <name evidence="4" type="ORF">H8R91_01760</name>
</gene>
<proteinExistence type="inferred from homology"/>
<evidence type="ECO:0000256" key="1">
    <source>
        <dbReference type="ARBA" id="ARBA00010759"/>
    </source>
</evidence>